<comment type="similarity">
    <text evidence="8">Belongs to the class V-like SAM-binding methyltransferase superfamily. Plant protein-lysine LSMT methyltransferase family.</text>
</comment>
<evidence type="ECO:0000256" key="4">
    <source>
        <dbReference type="ARBA" id="ARBA00022640"/>
    </source>
</evidence>
<evidence type="ECO:0000256" key="2">
    <source>
        <dbReference type="ARBA" id="ARBA00022528"/>
    </source>
</evidence>
<evidence type="ECO:0000256" key="6">
    <source>
        <dbReference type="ARBA" id="ARBA00022691"/>
    </source>
</evidence>
<dbReference type="InterPro" id="IPR036464">
    <property type="entry name" value="Rubisco_LSMT_subst-bd_sf"/>
</dbReference>
<dbReference type="GO" id="GO:0009507">
    <property type="term" value="C:chloroplast"/>
    <property type="evidence" value="ECO:0007669"/>
    <property type="project" value="UniProtKB-SubCell"/>
</dbReference>
<dbReference type="InterPro" id="IPR044431">
    <property type="entry name" value="SET_RBCMT"/>
</dbReference>
<organism evidence="11">
    <name type="scientific">Salvia splendens</name>
    <name type="common">Scarlet sage</name>
    <dbReference type="NCBI Taxonomy" id="180675"/>
    <lineage>
        <taxon>Eukaryota</taxon>
        <taxon>Viridiplantae</taxon>
        <taxon>Streptophyta</taxon>
        <taxon>Embryophyta</taxon>
        <taxon>Tracheophyta</taxon>
        <taxon>Spermatophyta</taxon>
        <taxon>Magnoliopsida</taxon>
        <taxon>eudicotyledons</taxon>
        <taxon>Gunneridae</taxon>
        <taxon>Pentapetalae</taxon>
        <taxon>asterids</taxon>
        <taxon>lamiids</taxon>
        <taxon>Lamiales</taxon>
        <taxon>Lamiaceae</taxon>
        <taxon>Nepetoideae</taxon>
        <taxon>Mentheae</taxon>
        <taxon>Salviinae</taxon>
        <taxon>Salvia</taxon>
        <taxon>Salvia subgen. Calosphace</taxon>
        <taxon>core Calosphace</taxon>
    </lineage>
</organism>
<keyword evidence="12" id="KW-1185">Reference proteome</keyword>
<keyword evidence="3 8" id="KW-0489">Methyltransferase</keyword>
<dbReference type="SUPFAM" id="SSF81822">
    <property type="entry name" value="RuBisCo LSMT C-terminal, substrate-binding domain"/>
    <property type="match status" value="1"/>
</dbReference>
<dbReference type="Gene3D" id="3.90.1420.10">
    <property type="entry name" value="Rubisco LSMT, substrate-binding domain"/>
    <property type="match status" value="1"/>
</dbReference>
<evidence type="ECO:0000256" key="7">
    <source>
        <dbReference type="ARBA" id="ARBA00022946"/>
    </source>
</evidence>
<evidence type="ECO:0000256" key="1">
    <source>
        <dbReference type="ARBA" id="ARBA00004229"/>
    </source>
</evidence>
<protein>
    <recommendedName>
        <fullName evidence="10">SET domain-containing protein</fullName>
    </recommendedName>
</protein>
<dbReference type="GO" id="GO:0016279">
    <property type="term" value="F:protein-lysine N-methyltransferase activity"/>
    <property type="evidence" value="ECO:0007669"/>
    <property type="project" value="InterPro"/>
</dbReference>
<comment type="caution">
    <text evidence="11">The sequence shown here is derived from an EMBL/GenBank/DDBJ whole genome shotgun (WGS) entry which is preliminary data.</text>
</comment>
<dbReference type="InterPro" id="IPR001214">
    <property type="entry name" value="SET_dom"/>
</dbReference>
<dbReference type="PROSITE" id="PS51583">
    <property type="entry name" value="SAM_MT127"/>
    <property type="match status" value="1"/>
</dbReference>
<dbReference type="Gene3D" id="3.90.1410.10">
    <property type="entry name" value="set domain protein methyltransferase, domain 1"/>
    <property type="match status" value="1"/>
</dbReference>
<dbReference type="SUPFAM" id="SSF82199">
    <property type="entry name" value="SET domain"/>
    <property type="match status" value="1"/>
</dbReference>
<feature type="region of interest" description="Disordered" evidence="9">
    <location>
        <begin position="572"/>
        <end position="604"/>
    </location>
</feature>
<evidence type="ECO:0000313" key="11">
    <source>
        <dbReference type="EMBL" id="KAG6426252.1"/>
    </source>
</evidence>
<dbReference type="GO" id="GO:0030785">
    <property type="term" value="F:[ribulose-bisphosphate carboxylase]-lysine N-methyltransferase activity"/>
    <property type="evidence" value="ECO:0007669"/>
    <property type="project" value="InterPro"/>
</dbReference>
<evidence type="ECO:0000256" key="5">
    <source>
        <dbReference type="ARBA" id="ARBA00022679"/>
    </source>
</evidence>
<dbReference type="InterPro" id="IPR011192">
    <property type="entry name" value="Rubisco_LSMT_MeTrfase_plant"/>
</dbReference>
<dbReference type="SMART" id="SM00317">
    <property type="entry name" value="SET"/>
    <property type="match status" value="1"/>
</dbReference>
<evidence type="ECO:0000256" key="8">
    <source>
        <dbReference type="PROSITE-ProRule" id="PRU00916"/>
    </source>
</evidence>
<dbReference type="Pfam" id="PF14214">
    <property type="entry name" value="Helitron_like_N"/>
    <property type="match status" value="1"/>
</dbReference>
<reference evidence="11" key="2">
    <citation type="submission" date="2020-08" db="EMBL/GenBank/DDBJ databases">
        <title>Plant Genome Project.</title>
        <authorList>
            <person name="Zhang R.-G."/>
        </authorList>
    </citation>
    <scope>NUCLEOTIDE SEQUENCE</scope>
    <source>
        <strain evidence="11">Huo1</strain>
        <tissue evidence="11">Leaf</tissue>
    </source>
</reference>
<name>A0A8X9A2E9_SALSN</name>
<keyword evidence="2" id="KW-0150">Chloroplast</keyword>
<evidence type="ECO:0000256" key="3">
    <source>
        <dbReference type="ARBA" id="ARBA00022603"/>
    </source>
</evidence>
<dbReference type="GO" id="GO:0032259">
    <property type="term" value="P:methylation"/>
    <property type="evidence" value="ECO:0007669"/>
    <property type="project" value="UniProtKB-KW"/>
</dbReference>
<reference evidence="11" key="1">
    <citation type="submission" date="2018-01" db="EMBL/GenBank/DDBJ databases">
        <authorList>
            <person name="Mao J.F."/>
        </authorList>
    </citation>
    <scope>NUCLEOTIDE SEQUENCE</scope>
    <source>
        <strain evidence="11">Huo1</strain>
        <tissue evidence="11">Leaf</tissue>
    </source>
</reference>
<dbReference type="InterPro" id="IPR046341">
    <property type="entry name" value="SET_dom_sf"/>
</dbReference>
<evidence type="ECO:0000256" key="9">
    <source>
        <dbReference type="SAM" id="MobiDB-lite"/>
    </source>
</evidence>
<dbReference type="FunFam" id="3.90.1420.10:FF:000004">
    <property type="entry name" value="Ribulose-1,5 bisphosphate carboxylase/oxygenase large subunit N-methyltransferase, chloroplastic"/>
    <property type="match status" value="1"/>
</dbReference>
<dbReference type="Pfam" id="PF09273">
    <property type="entry name" value="Rubis-subs-bind"/>
    <property type="match status" value="1"/>
</dbReference>
<keyword evidence="4" id="KW-0934">Plastid</keyword>
<dbReference type="PANTHER" id="PTHR45786">
    <property type="entry name" value="DNA BINDING PROTEIN-LIKE"/>
    <property type="match status" value="1"/>
</dbReference>
<accession>A0A8X9A2E9</accession>
<dbReference type="AlphaFoldDB" id="A0A8X9A2E9"/>
<dbReference type="PANTHER" id="PTHR45786:SF66">
    <property type="entry name" value="HOOK MOTIF PROTEIN, PUTATIVE-RELATED"/>
    <property type="match status" value="1"/>
</dbReference>
<proteinExistence type="inferred from homology"/>
<gene>
    <name evidence="11" type="ORF">SASPL_110472</name>
</gene>
<dbReference type="InterPro" id="IPR025476">
    <property type="entry name" value="Helitron_helicase-like"/>
</dbReference>
<dbReference type="InterPro" id="IPR015353">
    <property type="entry name" value="Rubisco_LSMT_subst-bd"/>
</dbReference>
<sequence length="1100" mass="126457">MIGHENRPNVSLRLLGKRGRDGRTYNLPSVSEVAVLVVGDSDEALGDRDIIVVEKSGQLQRISELHPSYLPLQYPLLFPYGEDGYREDIGFSRNSSSSTHRKSISPKEFFAFRLHERISEYSILLFGRRLFQQFVVDAYTMIETGRLTFVRTHQKRLRAELYSGLAEAVLRGETDGSRHGKRIILPSSFVGGARYMVQNYQDAMAICRWIGYPNLFITFTCNPKWPEICRYLASKGLKSDDRPDIICRIFKVKLDNLIRDLKSKKIFGAVKAVVYTVEFQKRGLPHAHILLFLSNEDKQPKPQRIDEIISAELPDQVTDPHYHEYVKEFMMHGPCGVVKKSSPCMVNGRCSKYFPKKYLAATNIDDDGYPAYRRRDNGRVVMKDGVPLDNRYVVPHNRFLLMKYGGHVNVEWCNQSQSIKYLFKYINKGYDRVTTSFFQSGADGVERCIDEVSLYYDCRYISSCEAAWRIFGFEIQYKDPPVERLSFHLPDQQHVIFDEADDLDTVLNRKTIHESKFLAWMEANKIYSQGRDLTYGEFPTKFVWKKNHWEPRKQRYSIGRLFYVAPGSEKRGKVERGLSKTKNLDQQPPHLPTVNPHKTKSKKPSMASLSTIHHLKPSSILKPPQDYRFKTRPTFHHFNNRSLSLNSVLSSSTETEPQIPQTVDRFWQWLKDEGILSSKTPVKPGIGPEGLGLVATRDIPRNGVVLEVPRKFWINPDAAATSDIGSLCSGLKPWISVALLLLRERLKGDDSKWKYYLDVLPQGTDSTIYWSQEELLEIQGTQLLSTTLSIKEYVKNEFLNVEKEIILPNKQLFPLPITLDDFFWAFGMLRSRAFSRIRNQNLVIIPFADLINHSMKVTTEDHAHEVRGAAGLFSWDYLFQIRSPLSLKAGEQVFIQYDLNKSSADMALDYGFIELENTSRNGFTLTLEISESDQFFEDKLDIAEMNGLGESAYFDIKDGQQALQTEMLQYLRLLALGGTDAFLLESIFRNQLWGFLELPVSRANEELICQVVRSACKSALAGYHTSIEEDEKLIEEGNLSSRLAVAVGVRRGEKKVLQQIDDIFRERESELDFLEYYQERRLKDLGLVGEQGDIIFWEPK</sequence>
<dbReference type="PROSITE" id="PS50280">
    <property type="entry name" value="SET"/>
    <property type="match status" value="1"/>
</dbReference>
<evidence type="ECO:0000313" key="12">
    <source>
        <dbReference type="Proteomes" id="UP000298416"/>
    </source>
</evidence>
<keyword evidence="6" id="KW-0949">S-adenosyl-L-methionine</keyword>
<evidence type="ECO:0000259" key="10">
    <source>
        <dbReference type="PROSITE" id="PS50280"/>
    </source>
</evidence>
<dbReference type="CDD" id="cd19179">
    <property type="entry name" value="SET_RBCMT"/>
    <property type="match status" value="1"/>
</dbReference>
<feature type="domain" description="SET" evidence="10">
    <location>
        <begin position="673"/>
        <end position="898"/>
    </location>
</feature>
<keyword evidence="7" id="KW-0809">Transit peptide</keyword>
<keyword evidence="5" id="KW-0808">Transferase</keyword>
<dbReference type="Proteomes" id="UP000298416">
    <property type="component" value="Unassembled WGS sequence"/>
</dbReference>
<dbReference type="FunFam" id="3.90.1410.10:FF:000005">
    <property type="entry name" value="Ribulose-1,5 bisphosphate carboxylase/oxygenase large subunit N-methyltransferase, chloroplastic"/>
    <property type="match status" value="1"/>
</dbReference>
<comment type="subcellular location">
    <subcellularLocation>
        <location evidence="1">Plastid</location>
        <location evidence="1">Chloroplast</location>
    </subcellularLocation>
</comment>
<dbReference type="EMBL" id="PNBA02000004">
    <property type="protein sequence ID" value="KAG6426252.1"/>
    <property type="molecule type" value="Genomic_DNA"/>
</dbReference>